<proteinExistence type="predicted"/>
<dbReference type="RefSeq" id="WP_085636837.1">
    <property type="nucleotide sequence ID" value="NZ_JARXOD010000014.1"/>
</dbReference>
<dbReference type="Gene3D" id="3.60.20.10">
    <property type="entry name" value="Glutamine Phosphoribosylpyrophosphate, subunit 1, domain 1"/>
    <property type="match status" value="1"/>
</dbReference>
<evidence type="ECO:0000313" key="2">
    <source>
        <dbReference type="Proteomes" id="UP000193588"/>
    </source>
</evidence>
<protein>
    <submittedName>
        <fullName evidence="1">Uncharacterized protein</fullName>
    </submittedName>
</protein>
<organism evidence="1 2">
    <name type="scientific">Weissella cibaria</name>
    <dbReference type="NCBI Taxonomy" id="137591"/>
    <lineage>
        <taxon>Bacteria</taxon>
        <taxon>Bacillati</taxon>
        <taxon>Bacillota</taxon>
        <taxon>Bacilli</taxon>
        <taxon>Lactobacillales</taxon>
        <taxon>Lactobacillaceae</taxon>
        <taxon>Weissella</taxon>
    </lineage>
</organism>
<evidence type="ECO:0000313" key="1">
    <source>
        <dbReference type="EMBL" id="OSP90555.1"/>
    </source>
</evidence>
<accession>A0A1X4JPK4</accession>
<dbReference type="EMBL" id="NDXJ01000001">
    <property type="protein sequence ID" value="OSP90555.1"/>
    <property type="molecule type" value="Genomic_DNA"/>
</dbReference>
<name>A0A1X4JPK4_9LACO</name>
<dbReference type="InterPro" id="IPR029055">
    <property type="entry name" value="Ntn_hydrolases_N"/>
</dbReference>
<dbReference type="AlphaFoldDB" id="A0A1X4JPK4"/>
<reference evidence="1 2" key="1">
    <citation type="submission" date="2017-04" db="EMBL/GenBank/DDBJ databases">
        <title>The genome sequence of Weissella cibaria isolated from wild Drosophila.</title>
        <authorList>
            <person name="Ricks N.J."/>
            <person name="Carroll C."/>
            <person name="Walters A."/>
            <person name="Newell P.D."/>
            <person name="Chaston J.M."/>
        </authorList>
    </citation>
    <scope>NUCLEOTIDE SEQUENCE [LARGE SCALE GENOMIC DNA]</scope>
    <source>
        <strain evidence="1 2">DmW_103</strain>
    </source>
</reference>
<dbReference type="Proteomes" id="UP000193588">
    <property type="component" value="Unassembled WGS sequence"/>
</dbReference>
<sequence>MSYVNVVLGDNFASVVSDTQITKSDGTVSEKEMKKFLVTDQKVLIATTGNADVAKRLFDFFEEHQDLQFSAVRMQVAAILEQLQGVTDEDGGKISQKVIVAGFEDGTCTATAFIVDSYKALQVINYGPWNVIHLTPEDYSFDIAEYFGRLRTDKLSDVVAHQEKALFRVSRHSQQVNNTINKEVMLDV</sequence>
<comment type="caution">
    <text evidence="1">The sequence shown here is derived from an EMBL/GenBank/DDBJ whole genome shotgun (WGS) entry which is preliminary data.</text>
</comment>
<gene>
    <name evidence="1" type="ORF">B9D04_00150</name>
</gene>